<evidence type="ECO:0000259" key="3">
    <source>
        <dbReference type="PROSITE" id="PS50222"/>
    </source>
</evidence>
<dbReference type="SUPFAM" id="SSF47473">
    <property type="entry name" value="EF-hand"/>
    <property type="match status" value="1"/>
</dbReference>
<dbReference type="InterPro" id="IPR011992">
    <property type="entry name" value="EF-hand-dom_pair"/>
</dbReference>
<evidence type="ECO:0000256" key="1">
    <source>
        <dbReference type="ARBA" id="ARBA00022837"/>
    </source>
</evidence>
<feature type="domain" description="EF-hand" evidence="3">
    <location>
        <begin position="8"/>
        <end position="43"/>
    </location>
</feature>
<sequence>MELILDQQAVAIIRQAFQCCDIDGDGFISKNDLKISSGIEDESDIEKIFFAIKDSTDNNPITFEEFKKGIMDFPFLLEQFKQEYTEKPKKNKVNVPKLVIKIDEAEEEYISTRDSPTFMLQNVFTYFQNAVREFSEQISAPEPSGISRRSDSLDECRRLLNNLLRKPELRQPNPQISVVNGALSLLDYIESEKSKFQNQLEHLQNEINDKKIALKNSEVNNERLKTRNEELLENLSKLESENSRRYEDHITAVKEKKLLQNQLRNNEAKAKMEIGNIQNVIAEKEKAIKNLEKEINRLRSFKTLQELTYHKDFSPDQVRKNRISTYTPRNVMTFVSPIGSPKYTKKQKKFNLDVIAPNELERKTKEFREKEIVYIGQIDKLTKELSAMKEKEENKNFPSNSQRNSSLHEDLELLKDIPGIDAFSLNSSKNPNTPTYVIDEDQKIKKRRCCGLFW</sequence>
<accession>A0AAU9JB05</accession>
<name>A0AAU9JB05_9CILI</name>
<evidence type="ECO:0000313" key="5">
    <source>
        <dbReference type="Proteomes" id="UP001162131"/>
    </source>
</evidence>
<dbReference type="AlphaFoldDB" id="A0AAU9JB05"/>
<feature type="coiled-coil region" evidence="2">
    <location>
        <begin position="274"/>
        <end position="301"/>
    </location>
</feature>
<comment type="caution">
    <text evidence="4">The sequence shown here is derived from an EMBL/GenBank/DDBJ whole genome shotgun (WGS) entry which is preliminary data.</text>
</comment>
<dbReference type="EMBL" id="CAJZBQ010000032">
    <property type="protein sequence ID" value="CAG9322866.1"/>
    <property type="molecule type" value="Genomic_DNA"/>
</dbReference>
<protein>
    <recommendedName>
        <fullName evidence="3">EF-hand domain-containing protein</fullName>
    </recommendedName>
</protein>
<dbReference type="Gene3D" id="1.10.238.10">
    <property type="entry name" value="EF-hand"/>
    <property type="match status" value="1"/>
</dbReference>
<dbReference type="InterPro" id="IPR018247">
    <property type="entry name" value="EF_Hand_1_Ca_BS"/>
</dbReference>
<evidence type="ECO:0000256" key="2">
    <source>
        <dbReference type="SAM" id="Coils"/>
    </source>
</evidence>
<organism evidence="4 5">
    <name type="scientific">Blepharisma stoltei</name>
    <dbReference type="NCBI Taxonomy" id="1481888"/>
    <lineage>
        <taxon>Eukaryota</taxon>
        <taxon>Sar</taxon>
        <taxon>Alveolata</taxon>
        <taxon>Ciliophora</taxon>
        <taxon>Postciliodesmatophora</taxon>
        <taxon>Heterotrichea</taxon>
        <taxon>Heterotrichida</taxon>
        <taxon>Blepharismidae</taxon>
        <taxon>Blepharisma</taxon>
    </lineage>
</organism>
<keyword evidence="2" id="KW-0175">Coiled coil</keyword>
<keyword evidence="1" id="KW-0106">Calcium</keyword>
<dbReference type="Proteomes" id="UP001162131">
    <property type="component" value="Unassembled WGS sequence"/>
</dbReference>
<gene>
    <name evidence="4" type="ORF">BSTOLATCC_MIC31980</name>
</gene>
<feature type="coiled-coil region" evidence="2">
    <location>
        <begin position="186"/>
        <end position="248"/>
    </location>
</feature>
<dbReference type="PROSITE" id="PS50222">
    <property type="entry name" value="EF_HAND_2"/>
    <property type="match status" value="1"/>
</dbReference>
<dbReference type="GO" id="GO:0005509">
    <property type="term" value="F:calcium ion binding"/>
    <property type="evidence" value="ECO:0007669"/>
    <property type="project" value="InterPro"/>
</dbReference>
<keyword evidence="5" id="KW-1185">Reference proteome</keyword>
<dbReference type="PROSITE" id="PS00018">
    <property type="entry name" value="EF_HAND_1"/>
    <property type="match status" value="1"/>
</dbReference>
<reference evidence="4" key="1">
    <citation type="submission" date="2021-09" db="EMBL/GenBank/DDBJ databases">
        <authorList>
            <consortium name="AG Swart"/>
            <person name="Singh M."/>
            <person name="Singh A."/>
            <person name="Seah K."/>
            <person name="Emmerich C."/>
        </authorList>
    </citation>
    <scope>NUCLEOTIDE SEQUENCE</scope>
    <source>
        <strain evidence="4">ATCC30299</strain>
    </source>
</reference>
<dbReference type="InterPro" id="IPR002048">
    <property type="entry name" value="EF_hand_dom"/>
</dbReference>
<proteinExistence type="predicted"/>
<evidence type="ECO:0000313" key="4">
    <source>
        <dbReference type="EMBL" id="CAG9322866.1"/>
    </source>
</evidence>